<evidence type="ECO:0000313" key="3">
    <source>
        <dbReference type="EMBL" id="GIF74826.1"/>
    </source>
</evidence>
<evidence type="ECO:0000259" key="2">
    <source>
        <dbReference type="Pfam" id="PF01471"/>
    </source>
</evidence>
<protein>
    <recommendedName>
        <fullName evidence="2">Peptidoglycan binding-like domain-containing protein</fullName>
    </recommendedName>
</protein>
<sequence length="155" mass="16428">MNSRIRRGLAVVSAVVALAAGGVLGVAGPASAAPATCNLHGYWWSSKWNKDLSVPVYRNSSGVWVRGCQLRQGDGPTPAGTGSAIWGLQQALNMCYGEKLTQDRDFGALTKAALIRAQRREGISADGIYGPQTADHLAFPVLSGDFVTTPCRSFY</sequence>
<dbReference type="SUPFAM" id="SSF47090">
    <property type="entry name" value="PGBD-like"/>
    <property type="match status" value="1"/>
</dbReference>
<evidence type="ECO:0000313" key="4">
    <source>
        <dbReference type="Proteomes" id="UP000604117"/>
    </source>
</evidence>
<comment type="caution">
    <text evidence="3">The sequence shown here is derived from an EMBL/GenBank/DDBJ whole genome shotgun (WGS) entry which is preliminary data.</text>
</comment>
<feature type="chain" id="PRO_5045827131" description="Peptidoglycan binding-like domain-containing protein" evidence="1">
    <location>
        <begin position="33"/>
        <end position="155"/>
    </location>
</feature>
<proteinExistence type="predicted"/>
<name>A0ABQ4CU49_9ACTN</name>
<dbReference type="EMBL" id="BONE01000035">
    <property type="protein sequence ID" value="GIF74826.1"/>
    <property type="molecule type" value="Genomic_DNA"/>
</dbReference>
<keyword evidence="1" id="KW-0732">Signal</keyword>
<organism evidence="3 4">
    <name type="scientific">Asanoa siamensis</name>
    <dbReference type="NCBI Taxonomy" id="926357"/>
    <lineage>
        <taxon>Bacteria</taxon>
        <taxon>Bacillati</taxon>
        <taxon>Actinomycetota</taxon>
        <taxon>Actinomycetes</taxon>
        <taxon>Micromonosporales</taxon>
        <taxon>Micromonosporaceae</taxon>
        <taxon>Asanoa</taxon>
    </lineage>
</organism>
<dbReference type="InterPro" id="IPR036365">
    <property type="entry name" value="PGBD-like_sf"/>
</dbReference>
<keyword evidence="4" id="KW-1185">Reference proteome</keyword>
<feature type="domain" description="Peptidoglycan binding-like" evidence="2">
    <location>
        <begin position="88"/>
        <end position="137"/>
    </location>
</feature>
<dbReference type="Proteomes" id="UP000604117">
    <property type="component" value="Unassembled WGS sequence"/>
</dbReference>
<reference evidence="3 4" key="1">
    <citation type="submission" date="2021-01" db="EMBL/GenBank/DDBJ databases">
        <title>Whole genome shotgun sequence of Asanoa siamensis NBRC 107932.</title>
        <authorList>
            <person name="Komaki H."/>
            <person name="Tamura T."/>
        </authorList>
    </citation>
    <scope>NUCLEOTIDE SEQUENCE [LARGE SCALE GENOMIC DNA]</scope>
    <source>
        <strain evidence="3 4">NBRC 107932</strain>
    </source>
</reference>
<dbReference type="Pfam" id="PF01471">
    <property type="entry name" value="PG_binding_1"/>
    <property type="match status" value="1"/>
</dbReference>
<dbReference type="InterPro" id="IPR036366">
    <property type="entry name" value="PGBDSf"/>
</dbReference>
<evidence type="ECO:0000256" key="1">
    <source>
        <dbReference type="SAM" id="SignalP"/>
    </source>
</evidence>
<dbReference type="InterPro" id="IPR002477">
    <property type="entry name" value="Peptidoglycan-bd-like"/>
</dbReference>
<gene>
    <name evidence="3" type="ORF">Asi02nite_43440</name>
</gene>
<accession>A0ABQ4CU49</accession>
<dbReference type="Gene3D" id="1.10.101.10">
    <property type="entry name" value="PGBD-like superfamily/PGBD"/>
    <property type="match status" value="1"/>
</dbReference>
<feature type="signal peptide" evidence="1">
    <location>
        <begin position="1"/>
        <end position="32"/>
    </location>
</feature>